<keyword evidence="2" id="KW-1185">Reference proteome</keyword>
<protein>
    <submittedName>
        <fullName evidence="1">Uncharacterized protein</fullName>
    </submittedName>
</protein>
<proteinExistence type="predicted"/>
<gene>
    <name evidence="1" type="ORF">PR048_013404</name>
</gene>
<evidence type="ECO:0000313" key="2">
    <source>
        <dbReference type="Proteomes" id="UP001159363"/>
    </source>
</evidence>
<sequence>MWQGNNSTHWTLRPEHRSLPPAMKEDCQLATLSSLSPSLWHPFPHQTPEGRMCGWPWKPTEVGLPMHCRAYWAVRGELSIVRDILMKGIRMVIPVKLCQ</sequence>
<reference evidence="1 2" key="1">
    <citation type="submission" date="2023-02" db="EMBL/GenBank/DDBJ databases">
        <title>LHISI_Scaffold_Assembly.</title>
        <authorList>
            <person name="Stuart O.P."/>
            <person name="Cleave R."/>
            <person name="Magrath M.J.L."/>
            <person name="Mikheyev A.S."/>
        </authorList>
    </citation>
    <scope>NUCLEOTIDE SEQUENCE [LARGE SCALE GENOMIC DNA]</scope>
    <source>
        <strain evidence="1">Daus_M_001</strain>
        <tissue evidence="1">Leg muscle</tissue>
    </source>
</reference>
<dbReference type="EMBL" id="JARBHB010000004">
    <property type="protein sequence ID" value="KAJ8887189.1"/>
    <property type="molecule type" value="Genomic_DNA"/>
</dbReference>
<organism evidence="1 2">
    <name type="scientific">Dryococelus australis</name>
    <dbReference type="NCBI Taxonomy" id="614101"/>
    <lineage>
        <taxon>Eukaryota</taxon>
        <taxon>Metazoa</taxon>
        <taxon>Ecdysozoa</taxon>
        <taxon>Arthropoda</taxon>
        <taxon>Hexapoda</taxon>
        <taxon>Insecta</taxon>
        <taxon>Pterygota</taxon>
        <taxon>Neoptera</taxon>
        <taxon>Polyneoptera</taxon>
        <taxon>Phasmatodea</taxon>
        <taxon>Verophasmatodea</taxon>
        <taxon>Anareolatae</taxon>
        <taxon>Phasmatidae</taxon>
        <taxon>Eurycanthinae</taxon>
        <taxon>Dryococelus</taxon>
    </lineage>
</organism>
<name>A0ABQ9HS28_9NEOP</name>
<evidence type="ECO:0000313" key="1">
    <source>
        <dbReference type="EMBL" id="KAJ8887189.1"/>
    </source>
</evidence>
<comment type="caution">
    <text evidence="1">The sequence shown here is derived from an EMBL/GenBank/DDBJ whole genome shotgun (WGS) entry which is preliminary data.</text>
</comment>
<accession>A0ABQ9HS28</accession>
<dbReference type="Proteomes" id="UP001159363">
    <property type="component" value="Chromosome X"/>
</dbReference>